<reference evidence="2" key="1">
    <citation type="submission" date="2020-10" db="EMBL/GenBank/DDBJ databases">
        <authorList>
            <person name="Gilroy R."/>
        </authorList>
    </citation>
    <scope>NUCLEOTIDE SEQUENCE</scope>
    <source>
        <strain evidence="2">ChiBcec6-7307</strain>
    </source>
</reference>
<accession>A0A9D1NWZ8</accession>
<protein>
    <submittedName>
        <fullName evidence="2">PH domain-containing protein</fullName>
    </submittedName>
</protein>
<evidence type="ECO:0000313" key="2">
    <source>
        <dbReference type="EMBL" id="HIV22533.1"/>
    </source>
</evidence>
<dbReference type="AlphaFoldDB" id="A0A9D1NWZ8"/>
<evidence type="ECO:0000259" key="1">
    <source>
        <dbReference type="Pfam" id="PF03703"/>
    </source>
</evidence>
<dbReference type="Proteomes" id="UP000886889">
    <property type="component" value="Unassembled WGS sequence"/>
</dbReference>
<dbReference type="EMBL" id="DVOS01000014">
    <property type="protein sequence ID" value="HIV22533.1"/>
    <property type="molecule type" value="Genomic_DNA"/>
</dbReference>
<proteinExistence type="predicted"/>
<gene>
    <name evidence="2" type="ORF">IAC80_01205</name>
</gene>
<organism evidence="2 3">
    <name type="scientific">Candidatus Merdiplasma excrementigallinarum</name>
    <dbReference type="NCBI Taxonomy" id="2840864"/>
    <lineage>
        <taxon>Bacteria</taxon>
        <taxon>Bacillati</taxon>
        <taxon>Bacillota</taxon>
        <taxon>Clostridia</taxon>
        <taxon>Lachnospirales</taxon>
        <taxon>Lachnospiraceae</taxon>
        <taxon>Lachnospiraceae incertae sedis</taxon>
        <taxon>Candidatus Merdiplasma</taxon>
    </lineage>
</organism>
<dbReference type="Pfam" id="PF03703">
    <property type="entry name" value="bPH_2"/>
    <property type="match status" value="1"/>
</dbReference>
<reference evidence="2" key="2">
    <citation type="journal article" date="2021" name="PeerJ">
        <title>Extensive microbial diversity within the chicken gut microbiome revealed by metagenomics and culture.</title>
        <authorList>
            <person name="Gilroy R."/>
            <person name="Ravi A."/>
            <person name="Getino M."/>
            <person name="Pursley I."/>
            <person name="Horton D.L."/>
            <person name="Alikhan N.F."/>
            <person name="Baker D."/>
            <person name="Gharbi K."/>
            <person name="Hall N."/>
            <person name="Watson M."/>
            <person name="Adriaenssens E.M."/>
            <person name="Foster-Nyarko E."/>
            <person name="Jarju S."/>
            <person name="Secka A."/>
            <person name="Antonio M."/>
            <person name="Oren A."/>
            <person name="Chaudhuri R.R."/>
            <person name="La Ragione R."/>
            <person name="Hildebrand F."/>
            <person name="Pallen M.J."/>
        </authorList>
    </citation>
    <scope>NUCLEOTIDE SEQUENCE</scope>
    <source>
        <strain evidence="2">ChiBcec6-7307</strain>
    </source>
</reference>
<comment type="caution">
    <text evidence="2">The sequence shown here is derived from an EMBL/GenBank/DDBJ whole genome shotgun (WGS) entry which is preliminary data.</text>
</comment>
<feature type="domain" description="YdbS-like PH" evidence="1">
    <location>
        <begin position="16"/>
        <end position="93"/>
    </location>
</feature>
<evidence type="ECO:0000313" key="3">
    <source>
        <dbReference type="Proteomes" id="UP000886889"/>
    </source>
</evidence>
<dbReference type="InterPro" id="IPR005182">
    <property type="entry name" value="YdbS-like_PH"/>
</dbReference>
<sequence length="129" mass="15137">MAYKERKRILFFGLPWTFTTYQVTEELITTRSGILRRIENDCYMYKIVDVRLETSLLERLFGLGTVHCFGGDVTDPDLLIRHIRHAREIKDFILHYSEDQRLKRKTLNTQNIGGGPGLEEMADHDPCMF</sequence>
<name>A0A9D1NWZ8_9FIRM</name>